<dbReference type="HOGENOM" id="CLU_044146_3_1_14"/>
<dbReference type="SUPFAM" id="SSF56784">
    <property type="entry name" value="HAD-like"/>
    <property type="match status" value="1"/>
</dbReference>
<dbReference type="EMBL" id="CP006934">
    <property type="protein sequence ID" value="AHI53600.1"/>
    <property type="molecule type" value="Genomic_DNA"/>
</dbReference>
<dbReference type="RefSeq" id="WP_025250736.1">
    <property type="nucleotide sequence ID" value="NZ_CP006934.1"/>
</dbReference>
<dbReference type="NCBIfam" id="TIGR00099">
    <property type="entry name" value="Cof-subfamily"/>
    <property type="match status" value="1"/>
</dbReference>
<dbReference type="OrthoDB" id="9810101at2"/>
<dbReference type="PATRIC" id="fig|1276257.3.peg.193"/>
<dbReference type="KEGG" id="ssab:SSABA_v1c01880"/>
<accession>W6A9N6</accession>
<dbReference type="AlphaFoldDB" id="W6A9N6"/>
<dbReference type="Pfam" id="PF08282">
    <property type="entry name" value="Hydrolase_3"/>
    <property type="match status" value="1"/>
</dbReference>
<dbReference type="Proteomes" id="UP000019265">
    <property type="component" value="Chromosome"/>
</dbReference>
<proteinExistence type="predicted"/>
<evidence type="ECO:0000313" key="2">
    <source>
        <dbReference type="Proteomes" id="UP000019265"/>
    </source>
</evidence>
<dbReference type="PANTHER" id="PTHR10000">
    <property type="entry name" value="PHOSPHOSERINE PHOSPHATASE"/>
    <property type="match status" value="1"/>
</dbReference>
<protein>
    <submittedName>
        <fullName evidence="1">HAD superfamily hydrolase</fullName>
    </submittedName>
</protein>
<dbReference type="PANTHER" id="PTHR10000:SF8">
    <property type="entry name" value="HAD SUPERFAMILY HYDROLASE-LIKE, TYPE 3"/>
    <property type="match status" value="1"/>
</dbReference>
<dbReference type="GO" id="GO:0016791">
    <property type="term" value="F:phosphatase activity"/>
    <property type="evidence" value="ECO:0007669"/>
    <property type="project" value="TreeGrafter"/>
</dbReference>
<dbReference type="SFLD" id="SFLDG01140">
    <property type="entry name" value="C2.B:_Phosphomannomutase_and_P"/>
    <property type="match status" value="1"/>
</dbReference>
<dbReference type="GO" id="GO:0005829">
    <property type="term" value="C:cytosol"/>
    <property type="evidence" value="ECO:0007669"/>
    <property type="project" value="TreeGrafter"/>
</dbReference>
<dbReference type="PROSITE" id="PS01229">
    <property type="entry name" value="COF_2"/>
    <property type="match status" value="1"/>
</dbReference>
<dbReference type="Gene3D" id="3.40.50.1000">
    <property type="entry name" value="HAD superfamily/HAD-like"/>
    <property type="match status" value="1"/>
</dbReference>
<dbReference type="InterPro" id="IPR000150">
    <property type="entry name" value="Cof"/>
</dbReference>
<dbReference type="STRING" id="1276257.SSABA_v1c01880"/>
<gene>
    <name evidence="1" type="ORF">SSABA_v1c01880</name>
</gene>
<dbReference type="InterPro" id="IPR006379">
    <property type="entry name" value="HAD-SF_hydro_IIB"/>
</dbReference>
<dbReference type="eggNOG" id="COG0561">
    <property type="taxonomic scope" value="Bacteria"/>
</dbReference>
<evidence type="ECO:0000313" key="1">
    <source>
        <dbReference type="EMBL" id="AHI53600.1"/>
    </source>
</evidence>
<dbReference type="NCBIfam" id="TIGR01484">
    <property type="entry name" value="HAD-SF-IIB"/>
    <property type="match status" value="1"/>
</dbReference>
<organism evidence="1 2">
    <name type="scientific">Spiroplasma sabaudiense Ar-1343</name>
    <dbReference type="NCBI Taxonomy" id="1276257"/>
    <lineage>
        <taxon>Bacteria</taxon>
        <taxon>Bacillati</taxon>
        <taxon>Mycoplasmatota</taxon>
        <taxon>Mollicutes</taxon>
        <taxon>Entomoplasmatales</taxon>
        <taxon>Spiroplasmataceae</taxon>
        <taxon>Spiroplasma</taxon>
    </lineage>
</organism>
<dbReference type="InterPro" id="IPR036412">
    <property type="entry name" value="HAD-like_sf"/>
</dbReference>
<dbReference type="GO" id="GO:0000287">
    <property type="term" value="F:magnesium ion binding"/>
    <property type="evidence" value="ECO:0007669"/>
    <property type="project" value="TreeGrafter"/>
</dbReference>
<sequence length="278" mass="31871">MRKDLIIFSDLDGTALGDNHLFSTETKNTVSKLYENGIYFCPITARSPVDILNQGKILKLDQYGGIIAGANGAKIYDFKTKKWIFESYIDRNTIETIFKETFGKIGKIKVHYFADDTVYVYGMGENSKYWSDLMKMDYNIIETVVEITKPITHLTIVLEKDSTDENAEQFFQNYINKLPNVDIKKYTKRVFEVINKGVNKGLAVRKICEYLGFDKKTSKSYAFGDSFNDFEMFEKVNVGVAMENAITQLIELADDRTKNNNENGVSQYIENVILKDCK</sequence>
<keyword evidence="2" id="KW-1185">Reference proteome</keyword>
<dbReference type="InterPro" id="IPR023214">
    <property type="entry name" value="HAD_sf"/>
</dbReference>
<dbReference type="Gene3D" id="3.30.1240.10">
    <property type="match status" value="1"/>
</dbReference>
<reference evidence="1 2" key="1">
    <citation type="journal article" date="2014" name="Genome Biol. Evol.">
        <title>Molecular evolution of the substrate utilization strategies and putative virulence factors in mosquito-associated Spiroplasma species.</title>
        <authorList>
            <person name="Chang T.H."/>
            <person name="Lo W.S."/>
            <person name="Ku C."/>
            <person name="Chen L.L."/>
            <person name="Kuo C.H."/>
        </authorList>
    </citation>
    <scope>NUCLEOTIDE SEQUENCE [LARGE SCALE GENOMIC DNA]</scope>
    <source>
        <strain evidence="1">Ar-1343</strain>
    </source>
</reference>
<keyword evidence="1" id="KW-0378">Hydrolase</keyword>
<name>W6A9N6_9MOLU</name>
<dbReference type="SFLD" id="SFLDS00003">
    <property type="entry name" value="Haloacid_Dehalogenase"/>
    <property type="match status" value="1"/>
</dbReference>